<name>A0A553I206_9PEZI</name>
<dbReference type="Gene3D" id="3.40.630.30">
    <property type="match status" value="1"/>
</dbReference>
<comment type="caution">
    <text evidence="1">The sequence shown here is derived from an EMBL/GenBank/DDBJ whole genome shotgun (WGS) entry which is preliminary data.</text>
</comment>
<dbReference type="InterPro" id="IPR016181">
    <property type="entry name" value="Acyl_CoA_acyltransferase"/>
</dbReference>
<dbReference type="Proteomes" id="UP000319160">
    <property type="component" value="Unassembled WGS sequence"/>
</dbReference>
<gene>
    <name evidence="1" type="ORF">FHL15_004990</name>
</gene>
<sequence length="264" mass="29808">MTAENHARKSSNGPAPIYLIPWDPDSQEHVDRMTLQRIACGWKVKDVEGWRDPQRKGEIGLYWVVLHPNHSDTPSRIEKHFAAYPGEVEALLDTGLTILGRPHKPDPLIPFFHPIGHIALNAITSEPELETSLSNGVLSLVNFYISTALQGLGLGGVALECCENMAKEEFGVKAITLGTIANEEVRADSPRRIALKRPMPIVTNQDWYSRRGYKIYHRKESAWVDTDETGKEWPVLASPHLLLKFRYDDRPEQGYNFADKEKTS</sequence>
<evidence type="ECO:0000313" key="2">
    <source>
        <dbReference type="Proteomes" id="UP000319160"/>
    </source>
</evidence>
<evidence type="ECO:0000313" key="1">
    <source>
        <dbReference type="EMBL" id="TRX94222.1"/>
    </source>
</evidence>
<dbReference type="SUPFAM" id="SSF55729">
    <property type="entry name" value="Acyl-CoA N-acyltransferases (Nat)"/>
    <property type="match status" value="1"/>
</dbReference>
<dbReference type="EMBL" id="VFLP01000024">
    <property type="protein sequence ID" value="TRX94222.1"/>
    <property type="molecule type" value="Genomic_DNA"/>
</dbReference>
<accession>A0A553I206</accession>
<protein>
    <recommendedName>
        <fullName evidence="3">N-acetyltransferase domain-containing protein</fullName>
    </recommendedName>
</protein>
<evidence type="ECO:0008006" key="3">
    <source>
        <dbReference type="Google" id="ProtNLM"/>
    </source>
</evidence>
<organism evidence="1 2">
    <name type="scientific">Xylaria flabelliformis</name>
    <dbReference type="NCBI Taxonomy" id="2512241"/>
    <lineage>
        <taxon>Eukaryota</taxon>
        <taxon>Fungi</taxon>
        <taxon>Dikarya</taxon>
        <taxon>Ascomycota</taxon>
        <taxon>Pezizomycotina</taxon>
        <taxon>Sordariomycetes</taxon>
        <taxon>Xylariomycetidae</taxon>
        <taxon>Xylariales</taxon>
        <taxon>Xylariaceae</taxon>
        <taxon>Xylaria</taxon>
    </lineage>
</organism>
<dbReference type="AlphaFoldDB" id="A0A553I206"/>
<reference evidence="2" key="1">
    <citation type="submission" date="2019-06" db="EMBL/GenBank/DDBJ databases">
        <title>Draft genome sequence of the griseofulvin-producing fungus Xylaria cubensis strain G536.</title>
        <authorList>
            <person name="Mead M.E."/>
            <person name="Raja H.A."/>
            <person name="Steenwyk J.L."/>
            <person name="Knowles S.L."/>
            <person name="Oberlies N.H."/>
            <person name="Rokas A."/>
        </authorList>
    </citation>
    <scope>NUCLEOTIDE SEQUENCE [LARGE SCALE GENOMIC DNA]</scope>
    <source>
        <strain evidence="2">G536</strain>
    </source>
</reference>
<dbReference type="OrthoDB" id="2326446at2759"/>
<dbReference type="STRING" id="2512241.A0A553I206"/>
<proteinExistence type="predicted"/>
<keyword evidence="2" id="KW-1185">Reference proteome</keyword>